<proteinExistence type="inferred from homology"/>
<evidence type="ECO:0000313" key="5">
    <source>
        <dbReference type="Proteomes" id="UP001487740"/>
    </source>
</evidence>
<dbReference type="PANTHER" id="PTHR11091:SF0">
    <property type="entry name" value="MALATE DEHYDROGENASE"/>
    <property type="match status" value="1"/>
</dbReference>
<dbReference type="InterPro" id="IPR043144">
    <property type="entry name" value="Mal/L-sulf/L-lact_DH-like_ah"/>
</dbReference>
<dbReference type="AlphaFoldDB" id="A0AAW0TG09"/>
<keyword evidence="2" id="KW-0560">Oxidoreductase</keyword>
<sequence length="945" mass="105835">MVNILTRISNYYLPAFLLQLTSDMTTAECQVERFDEGSGCGSLRPAYVYAHEKPLVGLRLYMYKTWMAERSVVNFTFPSPDWRNLKFQYKVNMSQESKCRDFSLRGVSLPLDETLVYDCAMFKVPGDIARDGEVTVENDRGEGRTFIFRIPSYTRIYPEETSLSEWHVFFYLHQDFIATSSHLPVTVQSAGPFPEVSYRVSIVKCLDIIKPDCGNYSTLNSTLVVSPKEEEWTVHLPIWSNPGSYAVTVQIESDKCPPHTGCYIAVSPKFEIEPSLIGIWMSVAMGFFLIAFLTFLLMFNKRLRTNRDTLQALQEVQPSVLLVYIAENQPYMEFINMFADFLKNTCHLFPYLVDRDVGIEDPNCWTRDHILRADKVLFIIPGNPDGESITPIRNQWIVALNYLSGHHFTICQISRKVAAVTLPSSGSVPSEILHVQRFKLVDQIAALVTWLHSGTWLDKMFLWQPMIWSAKEKVSYTWPKIRVGVSTFLTLKWGRPAPHLQKMWLTRVFRDWGARRLVTRRTRKPCGLGNEQPTSTRQQLSSCYQPSSSTSYSQRASPPLCNFRSPIILSCRSISTEMPQLSDEKAKFTAPDGLSTKYRVEEVHRYMVDCMTAVGTPQAHAAALADVLVAADRRGHYSHGLNRLEMYVNDVKQKVCDGSAVPTITKESVSTALVHGNNGLGPVVGNFCMDLAIKKAKETGIGWVCTRGSNHYGIAGWYSMRATKEGLLGMSVTNTSPLVAPTRAKKAALGTNPISVSAPGKDGDDFVLDMATCVVAVGKIEVERRKNKPIPEGWAIDKEGQITTDANEGMHGALMPLGGPELHSGYKGYGLGMLVEVFCGIMSGGQYGPNVRKWMNTDREADLGQAFMALDPSFFAPGFEDRMSDLMNHCRNMEPADASKPVIVAGDPERQHINKVEQDGGITYHINQINDSWKLAMALGVKPME</sequence>
<comment type="caution">
    <text evidence="4">The sequence shown here is derived from an EMBL/GenBank/DDBJ whole genome shotgun (WGS) entry which is preliminary data.</text>
</comment>
<evidence type="ECO:0008006" key="6">
    <source>
        <dbReference type="Google" id="ProtNLM"/>
    </source>
</evidence>
<reference evidence="4 5" key="1">
    <citation type="submission" date="2023-03" db="EMBL/GenBank/DDBJ databases">
        <title>High-quality genome of Scylla paramamosain provides insights in environmental adaptation.</title>
        <authorList>
            <person name="Zhang L."/>
        </authorList>
    </citation>
    <scope>NUCLEOTIDE SEQUENCE [LARGE SCALE GENOMIC DNA]</scope>
    <source>
        <strain evidence="4">LZ_2023a</strain>
        <tissue evidence="4">Muscle</tissue>
    </source>
</reference>
<evidence type="ECO:0000313" key="4">
    <source>
        <dbReference type="EMBL" id="KAK8386216.1"/>
    </source>
</evidence>
<protein>
    <recommendedName>
        <fullName evidence="6">Malate dehydrogenase</fullName>
    </recommendedName>
</protein>
<keyword evidence="3" id="KW-0472">Membrane</keyword>
<keyword evidence="3" id="KW-0812">Transmembrane</keyword>
<feature type="transmembrane region" description="Helical" evidence="3">
    <location>
        <begin position="277"/>
        <end position="299"/>
    </location>
</feature>
<dbReference type="PANTHER" id="PTHR11091">
    <property type="entry name" value="OXIDOREDUCTASE-RELATED"/>
    <property type="match status" value="1"/>
</dbReference>
<keyword evidence="5" id="KW-1185">Reference proteome</keyword>
<keyword evidence="3" id="KW-1133">Transmembrane helix</keyword>
<name>A0AAW0TG09_SCYPA</name>
<evidence type="ECO:0000256" key="2">
    <source>
        <dbReference type="ARBA" id="ARBA00023002"/>
    </source>
</evidence>
<accession>A0AAW0TG09</accession>
<dbReference type="Pfam" id="PF02615">
    <property type="entry name" value="Ldh_2"/>
    <property type="match status" value="1"/>
</dbReference>
<comment type="similarity">
    <text evidence="1">Belongs to the LDH2/MDH2 oxidoreductase family.</text>
</comment>
<dbReference type="Gene3D" id="1.10.1530.10">
    <property type="match status" value="1"/>
</dbReference>
<dbReference type="EMBL" id="JARAKH010000031">
    <property type="protein sequence ID" value="KAK8386216.1"/>
    <property type="molecule type" value="Genomic_DNA"/>
</dbReference>
<dbReference type="InterPro" id="IPR036111">
    <property type="entry name" value="Mal/L-sulfo/L-lacto_DH-like_sf"/>
</dbReference>
<organism evidence="4 5">
    <name type="scientific">Scylla paramamosain</name>
    <name type="common">Mud crab</name>
    <dbReference type="NCBI Taxonomy" id="85552"/>
    <lineage>
        <taxon>Eukaryota</taxon>
        <taxon>Metazoa</taxon>
        <taxon>Ecdysozoa</taxon>
        <taxon>Arthropoda</taxon>
        <taxon>Crustacea</taxon>
        <taxon>Multicrustacea</taxon>
        <taxon>Malacostraca</taxon>
        <taxon>Eumalacostraca</taxon>
        <taxon>Eucarida</taxon>
        <taxon>Decapoda</taxon>
        <taxon>Pleocyemata</taxon>
        <taxon>Brachyura</taxon>
        <taxon>Eubrachyura</taxon>
        <taxon>Portunoidea</taxon>
        <taxon>Portunidae</taxon>
        <taxon>Portuninae</taxon>
        <taxon>Scylla</taxon>
    </lineage>
</organism>
<dbReference type="Gene3D" id="3.30.1370.60">
    <property type="entry name" value="Hypothetical oxidoreductase yiak, domain 2"/>
    <property type="match status" value="1"/>
</dbReference>
<dbReference type="Proteomes" id="UP001487740">
    <property type="component" value="Unassembled WGS sequence"/>
</dbReference>
<dbReference type="InterPro" id="IPR003767">
    <property type="entry name" value="Malate/L-lactate_DH-like"/>
</dbReference>
<dbReference type="InterPro" id="IPR043143">
    <property type="entry name" value="Mal/L-sulf/L-lact_DH-like_NADP"/>
</dbReference>
<dbReference type="GO" id="GO:0016491">
    <property type="term" value="F:oxidoreductase activity"/>
    <property type="evidence" value="ECO:0007669"/>
    <property type="project" value="UniProtKB-KW"/>
</dbReference>
<evidence type="ECO:0000256" key="1">
    <source>
        <dbReference type="ARBA" id="ARBA00006056"/>
    </source>
</evidence>
<gene>
    <name evidence="4" type="ORF">O3P69_010724</name>
</gene>
<evidence type="ECO:0000256" key="3">
    <source>
        <dbReference type="SAM" id="Phobius"/>
    </source>
</evidence>
<dbReference type="SUPFAM" id="SSF89733">
    <property type="entry name" value="L-sulfolactate dehydrogenase-like"/>
    <property type="match status" value="1"/>
</dbReference>